<name>A0AAD8HDR8_9APIA</name>
<dbReference type="Proteomes" id="UP001237642">
    <property type="component" value="Unassembled WGS sequence"/>
</dbReference>
<reference evidence="2" key="1">
    <citation type="submission" date="2023-02" db="EMBL/GenBank/DDBJ databases">
        <title>Genome of toxic invasive species Heracleum sosnowskyi carries increased number of genes despite the absence of recent whole-genome duplications.</title>
        <authorList>
            <person name="Schelkunov M."/>
            <person name="Shtratnikova V."/>
            <person name="Makarenko M."/>
            <person name="Klepikova A."/>
            <person name="Omelchenko D."/>
            <person name="Novikova G."/>
            <person name="Obukhova E."/>
            <person name="Bogdanov V."/>
            <person name="Penin A."/>
            <person name="Logacheva M."/>
        </authorList>
    </citation>
    <scope>NUCLEOTIDE SEQUENCE</scope>
    <source>
        <strain evidence="2">Hsosn_3</strain>
        <tissue evidence="2">Leaf</tissue>
    </source>
</reference>
<keyword evidence="3" id="KW-1185">Reference proteome</keyword>
<accession>A0AAD8HDR8</accession>
<gene>
    <name evidence="2" type="ORF">POM88_041206</name>
</gene>
<evidence type="ECO:0000256" key="1">
    <source>
        <dbReference type="SAM" id="MobiDB-lite"/>
    </source>
</evidence>
<dbReference type="EMBL" id="JAUIZM010000009">
    <property type="protein sequence ID" value="KAK1365645.1"/>
    <property type="molecule type" value="Genomic_DNA"/>
</dbReference>
<dbReference type="AlphaFoldDB" id="A0AAD8HDR8"/>
<feature type="region of interest" description="Disordered" evidence="1">
    <location>
        <begin position="1"/>
        <end position="35"/>
    </location>
</feature>
<proteinExistence type="predicted"/>
<protein>
    <submittedName>
        <fullName evidence="2">Uncharacterized protein</fullName>
    </submittedName>
</protein>
<evidence type="ECO:0000313" key="2">
    <source>
        <dbReference type="EMBL" id="KAK1365645.1"/>
    </source>
</evidence>
<feature type="compositionally biased region" description="Polar residues" evidence="1">
    <location>
        <begin position="1"/>
        <end position="17"/>
    </location>
</feature>
<comment type="caution">
    <text evidence="2">The sequence shown here is derived from an EMBL/GenBank/DDBJ whole genome shotgun (WGS) entry which is preliminary data.</text>
</comment>
<reference evidence="2" key="2">
    <citation type="submission" date="2023-05" db="EMBL/GenBank/DDBJ databases">
        <authorList>
            <person name="Schelkunov M.I."/>
        </authorList>
    </citation>
    <scope>NUCLEOTIDE SEQUENCE</scope>
    <source>
        <strain evidence="2">Hsosn_3</strain>
        <tissue evidence="2">Leaf</tissue>
    </source>
</reference>
<organism evidence="2 3">
    <name type="scientific">Heracleum sosnowskyi</name>
    <dbReference type="NCBI Taxonomy" id="360622"/>
    <lineage>
        <taxon>Eukaryota</taxon>
        <taxon>Viridiplantae</taxon>
        <taxon>Streptophyta</taxon>
        <taxon>Embryophyta</taxon>
        <taxon>Tracheophyta</taxon>
        <taxon>Spermatophyta</taxon>
        <taxon>Magnoliopsida</taxon>
        <taxon>eudicotyledons</taxon>
        <taxon>Gunneridae</taxon>
        <taxon>Pentapetalae</taxon>
        <taxon>asterids</taxon>
        <taxon>campanulids</taxon>
        <taxon>Apiales</taxon>
        <taxon>Apiaceae</taxon>
        <taxon>Apioideae</taxon>
        <taxon>apioid superclade</taxon>
        <taxon>Tordylieae</taxon>
        <taxon>Tordyliinae</taxon>
        <taxon>Heracleum</taxon>
    </lineage>
</organism>
<evidence type="ECO:0000313" key="3">
    <source>
        <dbReference type="Proteomes" id="UP001237642"/>
    </source>
</evidence>
<sequence>MDRSSSEYAQSSGSVSPERSPFFHVGEYPAGNHPTQLSKERVAGLAKEHEIPSGAWHIYMPRADDRLWHNPPMPKGYGSVATGISEVALKCGFRVPMLPLMKKLFAQMGIALGQMDSNGKNGKSKGFYTIARRTNMAEWVETNSNNKGSHDKWCYILSPKIAAVSQWRVVDPTVQVVKPTLSGGEMHEYERLCQFKMDRIPLEDLRDKQWLFALWGYVSSLQTIIERKWAKFRAEQAA</sequence>